<organism evidence="1 2">
    <name type="scientific">Paenibacillus agricola</name>
    <dbReference type="NCBI Taxonomy" id="2716264"/>
    <lineage>
        <taxon>Bacteria</taxon>
        <taxon>Bacillati</taxon>
        <taxon>Bacillota</taxon>
        <taxon>Bacilli</taxon>
        <taxon>Bacillales</taxon>
        <taxon>Paenibacillaceae</taxon>
        <taxon>Paenibacillus</taxon>
    </lineage>
</organism>
<sequence length="276" mass="32817">MKNTKIQSRGAAKIMEAFFRKGHYPEMKRLERRTSFIKEVIKTYQDEMDVKRNDYHGVIGKFVACNVYETDHLRLNDYLNDIGILAHVGTIDLSRLKDCQHDYENAERFKIMGQPYVKFNPNMSGRVAAEDLTYLDQDPYVLIDEWRRLNGMLNTIEKLYEDAKKKMMKSRLLKKEKKLSLPFGSVSLLDRKSSYDIKSIYQHFGESFLIQYGKVDMEQVDEFIAMGFLRKKELDQFRRIVDIQLRFVLLEKDEETKMYEFFHRRLQRMAKKSIAG</sequence>
<reference evidence="1" key="1">
    <citation type="submission" date="2020-03" db="EMBL/GenBank/DDBJ databases">
        <title>Draft sequencing of Paenibacilllus sp. S3N08.</title>
        <authorList>
            <person name="Kim D.-U."/>
        </authorList>
    </citation>
    <scope>NUCLEOTIDE SEQUENCE</scope>
    <source>
        <strain evidence="1">S3N08</strain>
    </source>
</reference>
<protein>
    <submittedName>
        <fullName evidence="1">Uncharacterized protein</fullName>
    </submittedName>
</protein>
<keyword evidence="2" id="KW-1185">Reference proteome</keyword>
<gene>
    <name evidence="1" type="ORF">G9U52_25350</name>
</gene>
<accession>A0ABX0JEM2</accession>
<evidence type="ECO:0000313" key="2">
    <source>
        <dbReference type="Proteomes" id="UP001165962"/>
    </source>
</evidence>
<comment type="caution">
    <text evidence="1">The sequence shown here is derived from an EMBL/GenBank/DDBJ whole genome shotgun (WGS) entry which is preliminary data.</text>
</comment>
<dbReference type="EMBL" id="JAAOIW010000011">
    <property type="protein sequence ID" value="NHN33148.1"/>
    <property type="molecule type" value="Genomic_DNA"/>
</dbReference>
<dbReference type="Proteomes" id="UP001165962">
    <property type="component" value="Unassembled WGS sequence"/>
</dbReference>
<evidence type="ECO:0000313" key="1">
    <source>
        <dbReference type="EMBL" id="NHN33148.1"/>
    </source>
</evidence>
<dbReference type="RefSeq" id="WP_166153461.1">
    <property type="nucleotide sequence ID" value="NZ_JAAOIW010000011.1"/>
</dbReference>
<proteinExistence type="predicted"/>
<name>A0ABX0JEM2_9BACL</name>